<dbReference type="Gene3D" id="3.40.50.150">
    <property type="entry name" value="Vaccinia Virus protein VP39"/>
    <property type="match status" value="1"/>
</dbReference>
<dbReference type="Proteomes" id="UP000290439">
    <property type="component" value="Chromosome"/>
</dbReference>
<keyword evidence="2" id="KW-0489">Methyltransferase</keyword>
<name>A0A4U8VSY2_9NOCA</name>
<dbReference type="CDD" id="cd02440">
    <property type="entry name" value="AdoMet_MTases"/>
    <property type="match status" value="1"/>
</dbReference>
<dbReference type="AlphaFoldDB" id="A0A4U8VSY2"/>
<dbReference type="EMBL" id="LR215973">
    <property type="protein sequence ID" value="VFA96551.1"/>
    <property type="molecule type" value="Genomic_DNA"/>
</dbReference>
<feature type="domain" description="Methyltransferase type 12" evidence="1">
    <location>
        <begin position="65"/>
        <end position="161"/>
    </location>
</feature>
<dbReference type="InterPro" id="IPR013217">
    <property type="entry name" value="Methyltransf_12"/>
</dbReference>
<evidence type="ECO:0000259" key="1">
    <source>
        <dbReference type="Pfam" id="PF08242"/>
    </source>
</evidence>
<accession>A0A4U8VSY2</accession>
<dbReference type="RefSeq" id="WP_130915690.1">
    <property type="nucleotide sequence ID" value="NZ_LR215973.1"/>
</dbReference>
<evidence type="ECO:0000313" key="2">
    <source>
        <dbReference type="EMBL" id="VFA96551.1"/>
    </source>
</evidence>
<keyword evidence="2" id="KW-0808">Transferase</keyword>
<protein>
    <submittedName>
        <fullName evidence="2">Methyltransferase domain</fullName>
    </submittedName>
</protein>
<gene>
    <name evidence="2" type="ORF">NCTC10797_00303</name>
</gene>
<proteinExistence type="predicted"/>
<dbReference type="Pfam" id="PF08242">
    <property type="entry name" value="Methyltransf_12"/>
    <property type="match status" value="1"/>
</dbReference>
<dbReference type="GO" id="GO:0008168">
    <property type="term" value="F:methyltransferase activity"/>
    <property type="evidence" value="ECO:0007669"/>
    <property type="project" value="UniProtKB-KW"/>
</dbReference>
<dbReference type="GO" id="GO:0032259">
    <property type="term" value="P:methylation"/>
    <property type="evidence" value="ECO:0007669"/>
    <property type="project" value="UniProtKB-KW"/>
</dbReference>
<evidence type="ECO:0000313" key="3">
    <source>
        <dbReference type="Proteomes" id="UP000290439"/>
    </source>
</evidence>
<organism evidence="2 3">
    <name type="scientific">Nocardia cyriacigeorgica</name>
    <dbReference type="NCBI Taxonomy" id="135487"/>
    <lineage>
        <taxon>Bacteria</taxon>
        <taxon>Bacillati</taxon>
        <taxon>Actinomycetota</taxon>
        <taxon>Actinomycetes</taxon>
        <taxon>Mycobacteriales</taxon>
        <taxon>Nocardiaceae</taxon>
        <taxon>Nocardia</taxon>
    </lineage>
</organism>
<dbReference type="InterPro" id="IPR029063">
    <property type="entry name" value="SAM-dependent_MTases_sf"/>
</dbReference>
<reference evidence="2 3" key="1">
    <citation type="submission" date="2019-02" db="EMBL/GenBank/DDBJ databases">
        <authorList>
            <consortium name="Pathogen Informatics"/>
        </authorList>
    </citation>
    <scope>NUCLEOTIDE SEQUENCE [LARGE SCALE GENOMIC DNA]</scope>
    <source>
        <strain evidence="2 3">3012STDY6756504</strain>
    </source>
</reference>
<dbReference type="SUPFAM" id="SSF53335">
    <property type="entry name" value="S-adenosyl-L-methionine-dependent methyltransferases"/>
    <property type="match status" value="1"/>
</dbReference>
<sequence>MNETDAIAANRANWDDRAEVHVRSQMYDVDAFLADPTDISQVVRNDLSVLAPHLPDSGIDGRSLLHLQCHIGTDTVSWARLGAVDVHGLDLSPNSLRHAARIATADGRDITWVEGDARYAAAAIHRRFDTIVTSAGTIVWLPDLTDWARSIHDLLEPGGVFLFRDDHPILGAMDFEPWTVSDDYLSGGGVRTYEDSGSYTEDSEGLIAHTTNHEWCHDLSEVTTALLAAGLRIEALHELPYMDWPAFPDLVPCPEGWTLPPGLPRIPLNFAVVARRA</sequence>